<organism evidence="1 2">
    <name type="scientific">Cuscuta campestris</name>
    <dbReference type="NCBI Taxonomy" id="132261"/>
    <lineage>
        <taxon>Eukaryota</taxon>
        <taxon>Viridiplantae</taxon>
        <taxon>Streptophyta</taxon>
        <taxon>Embryophyta</taxon>
        <taxon>Tracheophyta</taxon>
        <taxon>Spermatophyta</taxon>
        <taxon>Magnoliopsida</taxon>
        <taxon>eudicotyledons</taxon>
        <taxon>Gunneridae</taxon>
        <taxon>Pentapetalae</taxon>
        <taxon>asterids</taxon>
        <taxon>lamiids</taxon>
        <taxon>Solanales</taxon>
        <taxon>Convolvulaceae</taxon>
        <taxon>Cuscuteae</taxon>
        <taxon>Cuscuta</taxon>
        <taxon>Cuscuta subgen. Grammica</taxon>
        <taxon>Cuscuta sect. Cleistogrammica</taxon>
    </lineage>
</organism>
<keyword evidence="2" id="KW-1185">Reference proteome</keyword>
<reference evidence="1 2" key="1">
    <citation type="submission" date="2018-04" db="EMBL/GenBank/DDBJ databases">
        <authorList>
            <person name="Vogel A."/>
        </authorList>
    </citation>
    <scope>NUCLEOTIDE SEQUENCE [LARGE SCALE GENOMIC DNA]</scope>
</reference>
<protein>
    <submittedName>
        <fullName evidence="1">Uncharacterized protein</fullName>
    </submittedName>
</protein>
<dbReference type="EMBL" id="OOIL02006581">
    <property type="protein sequence ID" value="VFQ98295.1"/>
    <property type="molecule type" value="Genomic_DNA"/>
</dbReference>
<gene>
    <name evidence="1" type="ORF">CCAM_LOCUS40071</name>
</gene>
<proteinExistence type="predicted"/>
<sequence length="81" mass="9136">MLIDNSCIFKVEVTNACLNEFESSLDVINMCFNDRTFTNFMNLNNTFSLAQNDVIFISSASEKSLRHEFSANKASSEPEAE</sequence>
<accession>A0A484NA80</accession>
<evidence type="ECO:0000313" key="1">
    <source>
        <dbReference type="EMBL" id="VFQ98295.1"/>
    </source>
</evidence>
<name>A0A484NA80_9ASTE</name>
<dbReference type="AlphaFoldDB" id="A0A484NA80"/>
<evidence type="ECO:0000313" key="2">
    <source>
        <dbReference type="Proteomes" id="UP000595140"/>
    </source>
</evidence>
<dbReference type="Proteomes" id="UP000595140">
    <property type="component" value="Unassembled WGS sequence"/>
</dbReference>